<dbReference type="InterPro" id="IPR050982">
    <property type="entry name" value="Auxin_biosynth/cation_transpt"/>
</dbReference>
<evidence type="ECO:0000256" key="4">
    <source>
        <dbReference type="ARBA" id="ARBA00022630"/>
    </source>
</evidence>
<accession>A0A9Q0G1K7</accession>
<organism evidence="11 12">
    <name type="scientific">Turnera subulata</name>
    <dbReference type="NCBI Taxonomy" id="218843"/>
    <lineage>
        <taxon>Eukaryota</taxon>
        <taxon>Viridiplantae</taxon>
        <taxon>Streptophyta</taxon>
        <taxon>Embryophyta</taxon>
        <taxon>Tracheophyta</taxon>
        <taxon>Spermatophyta</taxon>
        <taxon>Magnoliopsida</taxon>
        <taxon>eudicotyledons</taxon>
        <taxon>Gunneridae</taxon>
        <taxon>Pentapetalae</taxon>
        <taxon>rosids</taxon>
        <taxon>fabids</taxon>
        <taxon>Malpighiales</taxon>
        <taxon>Passifloraceae</taxon>
        <taxon>Turnera</taxon>
    </lineage>
</organism>
<keyword evidence="5 10" id="KW-0274">FAD</keyword>
<dbReference type="Gene3D" id="3.50.50.60">
    <property type="entry name" value="FAD/NAD(P)-binding domain"/>
    <property type="match status" value="1"/>
</dbReference>
<dbReference type="Pfam" id="PF00743">
    <property type="entry name" value="FMO-like"/>
    <property type="match status" value="1"/>
</dbReference>
<comment type="caution">
    <text evidence="11">The sequence shown here is derived from an EMBL/GenBank/DDBJ whole genome shotgun (WGS) entry which is preliminary data.</text>
</comment>
<evidence type="ECO:0000313" key="12">
    <source>
        <dbReference type="Proteomes" id="UP001141552"/>
    </source>
</evidence>
<dbReference type="InterPro" id="IPR036188">
    <property type="entry name" value="FAD/NAD-bd_sf"/>
</dbReference>
<dbReference type="PRINTS" id="PR00368">
    <property type="entry name" value="FADPNR"/>
</dbReference>
<reference evidence="11" key="2">
    <citation type="journal article" date="2023" name="Plants (Basel)">
        <title>Annotation of the Turnera subulata (Passifloraceae) Draft Genome Reveals the S-Locus Evolved after the Divergence of Turneroideae from Passifloroideae in a Stepwise Manner.</title>
        <authorList>
            <person name="Henning P.M."/>
            <person name="Roalson E.H."/>
            <person name="Mir W."/>
            <person name="McCubbin A.G."/>
            <person name="Shore J.S."/>
        </authorList>
    </citation>
    <scope>NUCLEOTIDE SEQUENCE</scope>
    <source>
        <strain evidence="11">F60SS</strain>
    </source>
</reference>
<comment type="similarity">
    <text evidence="3 10">Belongs to the FMO family.</text>
</comment>
<comment type="pathway">
    <text evidence="2">Plant hormone metabolism; auxin biosynthesis.</text>
</comment>
<proteinExistence type="inferred from homology"/>
<dbReference type="GO" id="GO:0050661">
    <property type="term" value="F:NADP binding"/>
    <property type="evidence" value="ECO:0007669"/>
    <property type="project" value="InterPro"/>
</dbReference>
<dbReference type="OrthoDB" id="66881at2759"/>
<dbReference type="PRINTS" id="PR00469">
    <property type="entry name" value="PNDRDTASEII"/>
</dbReference>
<evidence type="ECO:0000256" key="6">
    <source>
        <dbReference type="ARBA" id="ARBA00022857"/>
    </source>
</evidence>
<dbReference type="InterPro" id="IPR000960">
    <property type="entry name" value="Flavin_mOase"/>
</dbReference>
<dbReference type="PANTHER" id="PTHR43539:SF47">
    <property type="entry name" value="FLAVIN-CONTAINING MONOOXYGENASE"/>
    <property type="match status" value="1"/>
</dbReference>
<evidence type="ECO:0000256" key="9">
    <source>
        <dbReference type="ARBA" id="ARBA00047707"/>
    </source>
</evidence>
<dbReference type="AlphaFoldDB" id="A0A9Q0G1K7"/>
<comment type="cofactor">
    <cofactor evidence="1 10">
        <name>FAD</name>
        <dbReference type="ChEBI" id="CHEBI:57692"/>
    </cofactor>
</comment>
<evidence type="ECO:0000256" key="8">
    <source>
        <dbReference type="ARBA" id="ARBA00023070"/>
    </source>
</evidence>
<protein>
    <recommendedName>
        <fullName evidence="10">Flavin-containing monooxygenase</fullName>
        <ecNumber evidence="10">1.-.-.-</ecNumber>
    </recommendedName>
</protein>
<dbReference type="EC" id="1.-.-.-" evidence="10"/>
<dbReference type="EMBL" id="JAKUCV010002712">
    <property type="protein sequence ID" value="KAJ4841690.1"/>
    <property type="molecule type" value="Genomic_DNA"/>
</dbReference>
<evidence type="ECO:0000256" key="1">
    <source>
        <dbReference type="ARBA" id="ARBA00001974"/>
    </source>
</evidence>
<evidence type="ECO:0000313" key="11">
    <source>
        <dbReference type="EMBL" id="KAJ4841690.1"/>
    </source>
</evidence>
<keyword evidence="4 10" id="KW-0285">Flavoprotein</keyword>
<dbReference type="PIRSF" id="PIRSF000332">
    <property type="entry name" value="FMO"/>
    <property type="match status" value="1"/>
</dbReference>
<keyword evidence="7 10" id="KW-0560">Oxidoreductase</keyword>
<reference evidence="11" key="1">
    <citation type="submission" date="2022-02" db="EMBL/GenBank/DDBJ databases">
        <authorList>
            <person name="Henning P.M."/>
            <person name="McCubbin A.G."/>
            <person name="Shore J.S."/>
        </authorList>
    </citation>
    <scope>NUCLEOTIDE SEQUENCE</scope>
    <source>
        <strain evidence="11">F60SS</strain>
        <tissue evidence="11">Leaves</tissue>
    </source>
</reference>
<dbReference type="InterPro" id="IPR020946">
    <property type="entry name" value="Flavin_mOase-like"/>
</dbReference>
<dbReference type="GO" id="GO:0050660">
    <property type="term" value="F:flavin adenine dinucleotide binding"/>
    <property type="evidence" value="ECO:0007669"/>
    <property type="project" value="InterPro"/>
</dbReference>
<dbReference type="GO" id="GO:0004499">
    <property type="term" value="F:N,N-dimethylaniline monooxygenase activity"/>
    <property type="evidence" value="ECO:0007669"/>
    <property type="project" value="InterPro"/>
</dbReference>
<keyword evidence="10 11" id="KW-0503">Monooxygenase</keyword>
<dbReference type="PANTHER" id="PTHR43539">
    <property type="entry name" value="FLAVIN-BINDING MONOOXYGENASE-LIKE PROTEIN (AFU_ORTHOLOGUE AFUA_4G09220)"/>
    <property type="match status" value="1"/>
</dbReference>
<keyword evidence="8" id="KW-0073">Auxin biosynthesis</keyword>
<dbReference type="Proteomes" id="UP001141552">
    <property type="component" value="Unassembled WGS sequence"/>
</dbReference>
<dbReference type="SUPFAM" id="SSF51905">
    <property type="entry name" value="FAD/NAD(P)-binding domain"/>
    <property type="match status" value="2"/>
</dbReference>
<comment type="catalytic activity">
    <reaction evidence="9">
        <text>indole-3-pyruvate + NADPH + O2 + H(+) = (indol-3-yl)acetate + CO2 + NADP(+) + H2O</text>
        <dbReference type="Rhea" id="RHEA:34331"/>
        <dbReference type="ChEBI" id="CHEBI:15377"/>
        <dbReference type="ChEBI" id="CHEBI:15378"/>
        <dbReference type="ChEBI" id="CHEBI:15379"/>
        <dbReference type="ChEBI" id="CHEBI:16526"/>
        <dbReference type="ChEBI" id="CHEBI:17640"/>
        <dbReference type="ChEBI" id="CHEBI:30854"/>
        <dbReference type="ChEBI" id="CHEBI:57783"/>
        <dbReference type="ChEBI" id="CHEBI:58349"/>
        <dbReference type="EC" id="1.14.13.168"/>
    </reaction>
</comment>
<evidence type="ECO:0000256" key="3">
    <source>
        <dbReference type="ARBA" id="ARBA00009183"/>
    </source>
</evidence>
<name>A0A9Q0G1K7_9ROSI</name>
<evidence type="ECO:0000256" key="7">
    <source>
        <dbReference type="ARBA" id="ARBA00023002"/>
    </source>
</evidence>
<evidence type="ECO:0000256" key="2">
    <source>
        <dbReference type="ARBA" id="ARBA00004814"/>
    </source>
</evidence>
<sequence length="387" mass="43284">MHCSLAMEAEVLIVGAGPAGLATSACLNHLNIPNIVVEREDCYASLWNKRAYDRLHLHLAKQYCQLPYMPYPPESPMFIPKSGFISYLDAYVSQFHVNPRYNCCVESAFYDRNAKKWRVTVKNTILNVTEVYTVKFLVAASGENSEGLIPEIRGLDSFQGQYMHSCKYRNGNEFSGTDVLVVGVGNSGMEIAYDLSSRGANTSTVARGPVHVVTKEIVFLGMYFLRFLPCKLVDYMTLLLSAIKFGDISKYGLKRPKQGPFYLKATTGRSPTIDVGAMKMIKSGEIQVLPPITSIEGKEITFENGKRRTYDAIIFATGYRSTVRNWLQDGYDLFNENGMPKQCFPEHWKGKNGLYCAGFSQRGLMGISDDAQNIANDIHRVLSESSE</sequence>
<dbReference type="GO" id="GO:0009851">
    <property type="term" value="P:auxin biosynthetic process"/>
    <property type="evidence" value="ECO:0007669"/>
    <property type="project" value="UniProtKB-KW"/>
</dbReference>
<keyword evidence="6" id="KW-0521">NADP</keyword>
<gene>
    <name evidence="11" type="primary">YUC11_1</name>
    <name evidence="11" type="ORF">Tsubulata_002095</name>
</gene>
<keyword evidence="12" id="KW-1185">Reference proteome</keyword>
<evidence type="ECO:0000256" key="5">
    <source>
        <dbReference type="ARBA" id="ARBA00022827"/>
    </source>
</evidence>
<dbReference type="GO" id="GO:0103075">
    <property type="term" value="F:indole-3-pyruvate monooxygenase activity"/>
    <property type="evidence" value="ECO:0007669"/>
    <property type="project" value="UniProtKB-EC"/>
</dbReference>
<evidence type="ECO:0000256" key="10">
    <source>
        <dbReference type="RuleBase" id="RU361177"/>
    </source>
</evidence>